<dbReference type="GO" id="GO:0005886">
    <property type="term" value="C:plasma membrane"/>
    <property type="evidence" value="ECO:0007669"/>
    <property type="project" value="UniProtKB-SubCell"/>
</dbReference>
<evidence type="ECO:0000259" key="10">
    <source>
        <dbReference type="Pfam" id="PF13206"/>
    </source>
</evidence>
<feature type="region of interest" description="Disordered" evidence="9">
    <location>
        <begin position="156"/>
        <end position="194"/>
    </location>
</feature>
<keyword evidence="5" id="KW-0732">Signal</keyword>
<evidence type="ECO:0000256" key="3">
    <source>
        <dbReference type="ARBA" id="ARBA00022475"/>
    </source>
</evidence>
<dbReference type="Pfam" id="PF13206">
    <property type="entry name" value="VSG_B"/>
    <property type="match status" value="1"/>
</dbReference>
<name>A0A1V0FZ90_9TRYP</name>
<evidence type="ECO:0000256" key="1">
    <source>
        <dbReference type="ARBA" id="ARBA00002523"/>
    </source>
</evidence>
<dbReference type="InterPro" id="IPR027446">
    <property type="entry name" value="VSG_C_dom_sf"/>
</dbReference>
<dbReference type="SUPFAM" id="SSF118251">
    <property type="entry name" value="Variant surface glycoprotein MITAT 1.2, VSG 221, C-terminal domain"/>
    <property type="match status" value="1"/>
</dbReference>
<keyword evidence="3" id="KW-1003">Cell membrane</keyword>
<accession>A0A1V0FZ90</accession>
<feature type="compositionally biased region" description="Basic and acidic residues" evidence="9">
    <location>
        <begin position="156"/>
        <end position="169"/>
    </location>
</feature>
<feature type="compositionally biased region" description="Polar residues" evidence="9">
    <location>
        <begin position="173"/>
        <end position="183"/>
    </location>
</feature>
<evidence type="ECO:0000256" key="7">
    <source>
        <dbReference type="ARBA" id="ARBA00023180"/>
    </source>
</evidence>
<comment type="function">
    <text evidence="1">VSG forms a coat on the surface of the parasite. The trypanosome evades the immune response of the host by expressing a series of antigenically distinct VSGs from an estimated 1000 VSG genes.</text>
</comment>
<evidence type="ECO:0000256" key="4">
    <source>
        <dbReference type="ARBA" id="ARBA00022622"/>
    </source>
</evidence>
<evidence type="ECO:0000256" key="6">
    <source>
        <dbReference type="ARBA" id="ARBA00023136"/>
    </source>
</evidence>
<feature type="compositionally biased region" description="Basic and acidic residues" evidence="9">
    <location>
        <begin position="184"/>
        <end position="194"/>
    </location>
</feature>
<dbReference type="EMBL" id="KY404693">
    <property type="protein sequence ID" value="ARB50944.1"/>
    <property type="molecule type" value="Genomic_DNA"/>
</dbReference>
<organism evidence="11">
    <name type="scientific">Trypanosoma brucei</name>
    <dbReference type="NCBI Taxonomy" id="5691"/>
    <lineage>
        <taxon>Eukaryota</taxon>
        <taxon>Discoba</taxon>
        <taxon>Euglenozoa</taxon>
        <taxon>Kinetoplastea</taxon>
        <taxon>Metakinetoplastina</taxon>
        <taxon>Trypanosomatida</taxon>
        <taxon>Trypanosomatidae</taxon>
        <taxon>Trypanosoma</taxon>
    </lineage>
</organism>
<evidence type="ECO:0000256" key="2">
    <source>
        <dbReference type="ARBA" id="ARBA00004609"/>
    </source>
</evidence>
<protein>
    <submittedName>
        <fullName evidence="11">Variant surface glycoprotein</fullName>
    </submittedName>
</protein>
<evidence type="ECO:0000313" key="11">
    <source>
        <dbReference type="EMBL" id="ARB50944.1"/>
    </source>
</evidence>
<evidence type="ECO:0000256" key="9">
    <source>
        <dbReference type="SAM" id="MobiDB-lite"/>
    </source>
</evidence>
<keyword evidence="8" id="KW-0449">Lipoprotein</keyword>
<dbReference type="AlphaFoldDB" id="A0A1V0FZ90"/>
<evidence type="ECO:0000256" key="8">
    <source>
        <dbReference type="ARBA" id="ARBA00023288"/>
    </source>
</evidence>
<reference evidence="11" key="1">
    <citation type="submission" date="2016-12" db="EMBL/GenBank/DDBJ databases">
        <title>Extending the VSGnome of Trypanosoma brucei strain TREU927.</title>
        <authorList>
            <person name="Cross G.A."/>
        </authorList>
    </citation>
    <scope>NUCLEOTIDE SEQUENCE</scope>
    <source>
        <strain evidence="11">Tb927.99.2063</strain>
    </source>
</reference>
<evidence type="ECO:0000256" key="5">
    <source>
        <dbReference type="ARBA" id="ARBA00022729"/>
    </source>
</evidence>
<feature type="domain" description="Trypanosome variant surface glycoprotein B-type N-terminal" evidence="10">
    <location>
        <begin position="2"/>
        <end position="100"/>
    </location>
</feature>
<dbReference type="InterPro" id="IPR025932">
    <property type="entry name" value="Trypano_VSG_B_N_dom"/>
</dbReference>
<sequence length="194" mass="21094">MCQQKKNAKITARHIRGSIDRLRNLIHTDTNHGYLGRFIQTQCEGTSGNGVCVKFDNYVKDGETAFSKLPWIAPLEKLATELEEREQANAAAMTARQFLKMEATAAENAIAEAATAASVLATASALRTKITAIQAANQCGKYRDNKTACENAKCKWKGESSEDKGDCQPKPETGNTEVGTVDQTGKKCSDYGNQ</sequence>
<comment type="subcellular location">
    <subcellularLocation>
        <location evidence="2">Cell membrane</location>
        <topology evidence="2">Lipid-anchor</topology>
        <topology evidence="2">GPI-anchor</topology>
    </subcellularLocation>
</comment>
<proteinExistence type="predicted"/>
<dbReference type="GO" id="GO:0098552">
    <property type="term" value="C:side of membrane"/>
    <property type="evidence" value="ECO:0007669"/>
    <property type="project" value="UniProtKB-KW"/>
</dbReference>
<keyword evidence="6" id="KW-0472">Membrane</keyword>
<keyword evidence="4" id="KW-0336">GPI-anchor</keyword>
<keyword evidence="7" id="KW-0325">Glycoprotein</keyword>